<dbReference type="SUPFAM" id="SSF52540">
    <property type="entry name" value="P-loop containing nucleoside triphosphate hydrolases"/>
    <property type="match status" value="1"/>
</dbReference>
<dbReference type="GO" id="GO:0000160">
    <property type="term" value="P:phosphorelay signal transduction system"/>
    <property type="evidence" value="ECO:0007669"/>
    <property type="project" value="InterPro"/>
</dbReference>
<evidence type="ECO:0000313" key="11">
    <source>
        <dbReference type="Proteomes" id="UP000184052"/>
    </source>
</evidence>
<dbReference type="PROSITE" id="PS00688">
    <property type="entry name" value="SIGMA54_INTERACT_3"/>
    <property type="match status" value="1"/>
</dbReference>
<feature type="domain" description="Response regulatory" evidence="9">
    <location>
        <begin position="5"/>
        <end position="119"/>
    </location>
</feature>
<evidence type="ECO:0000256" key="2">
    <source>
        <dbReference type="ARBA" id="ARBA00022741"/>
    </source>
</evidence>
<dbReference type="PROSITE" id="PS50045">
    <property type="entry name" value="SIGMA54_INTERACT_4"/>
    <property type="match status" value="1"/>
</dbReference>
<proteinExistence type="predicted"/>
<dbReference type="InterPro" id="IPR025944">
    <property type="entry name" value="Sigma_54_int_dom_CS"/>
</dbReference>
<feature type="domain" description="Sigma-54 factor interaction" evidence="8">
    <location>
        <begin position="142"/>
        <end position="371"/>
    </location>
</feature>
<dbReference type="Proteomes" id="UP000184052">
    <property type="component" value="Unassembled WGS sequence"/>
</dbReference>
<keyword evidence="5" id="KW-0238">DNA-binding</keyword>
<dbReference type="InterPro" id="IPR025662">
    <property type="entry name" value="Sigma_54_int_dom_ATP-bd_1"/>
</dbReference>
<dbReference type="InterPro" id="IPR009057">
    <property type="entry name" value="Homeodomain-like_sf"/>
</dbReference>
<protein>
    <submittedName>
        <fullName evidence="10">Two-component system, NtrC family, response regulator AtoC</fullName>
    </submittedName>
</protein>
<feature type="modified residue" description="4-aspartylphosphate" evidence="7">
    <location>
        <position position="54"/>
    </location>
</feature>
<dbReference type="SUPFAM" id="SSF52172">
    <property type="entry name" value="CheY-like"/>
    <property type="match status" value="1"/>
</dbReference>
<dbReference type="Pfam" id="PF00072">
    <property type="entry name" value="Response_reg"/>
    <property type="match status" value="1"/>
</dbReference>
<dbReference type="PROSITE" id="PS00675">
    <property type="entry name" value="SIGMA54_INTERACT_1"/>
    <property type="match status" value="1"/>
</dbReference>
<dbReference type="InterPro" id="IPR027417">
    <property type="entry name" value="P-loop_NTPase"/>
</dbReference>
<keyword evidence="2" id="KW-0547">Nucleotide-binding</keyword>
<dbReference type="GO" id="GO:0006355">
    <property type="term" value="P:regulation of DNA-templated transcription"/>
    <property type="evidence" value="ECO:0007669"/>
    <property type="project" value="InterPro"/>
</dbReference>
<name>A0A1M6AT91_9FIRM</name>
<evidence type="ECO:0000259" key="9">
    <source>
        <dbReference type="PROSITE" id="PS50110"/>
    </source>
</evidence>
<reference evidence="10 11" key="1">
    <citation type="submission" date="2016-11" db="EMBL/GenBank/DDBJ databases">
        <authorList>
            <person name="Jaros S."/>
            <person name="Januszkiewicz K."/>
            <person name="Wedrychowicz H."/>
        </authorList>
    </citation>
    <scope>NUCLEOTIDE SEQUENCE [LARGE SCALE GENOMIC DNA]</scope>
    <source>
        <strain evidence="10 11">DSM 17477</strain>
    </source>
</reference>
<dbReference type="PRINTS" id="PR01590">
    <property type="entry name" value="HTHFIS"/>
</dbReference>
<dbReference type="CDD" id="cd00009">
    <property type="entry name" value="AAA"/>
    <property type="match status" value="1"/>
</dbReference>
<dbReference type="SUPFAM" id="SSF46689">
    <property type="entry name" value="Homeodomain-like"/>
    <property type="match status" value="1"/>
</dbReference>
<dbReference type="SMART" id="SM00382">
    <property type="entry name" value="AAA"/>
    <property type="match status" value="1"/>
</dbReference>
<dbReference type="Gene3D" id="1.10.10.60">
    <property type="entry name" value="Homeodomain-like"/>
    <property type="match status" value="1"/>
</dbReference>
<evidence type="ECO:0000313" key="10">
    <source>
        <dbReference type="EMBL" id="SHI39680.1"/>
    </source>
</evidence>
<dbReference type="Pfam" id="PF00158">
    <property type="entry name" value="Sigma54_activat"/>
    <property type="match status" value="1"/>
</dbReference>
<dbReference type="RefSeq" id="WP_073045838.1">
    <property type="nucleotide sequence ID" value="NZ_FQZL01000004.1"/>
</dbReference>
<keyword evidence="6" id="KW-0804">Transcription</keyword>
<dbReference type="InterPro" id="IPR025943">
    <property type="entry name" value="Sigma_54_int_dom_ATP-bd_2"/>
</dbReference>
<dbReference type="Pfam" id="PF25601">
    <property type="entry name" value="AAA_lid_14"/>
    <property type="match status" value="1"/>
</dbReference>
<dbReference type="PROSITE" id="PS50110">
    <property type="entry name" value="RESPONSE_REGULATORY"/>
    <property type="match status" value="1"/>
</dbReference>
<keyword evidence="4" id="KW-0805">Transcription regulation</keyword>
<evidence type="ECO:0000256" key="3">
    <source>
        <dbReference type="ARBA" id="ARBA00022840"/>
    </source>
</evidence>
<evidence type="ECO:0000256" key="5">
    <source>
        <dbReference type="ARBA" id="ARBA00023125"/>
    </source>
</evidence>
<dbReference type="Pfam" id="PF02954">
    <property type="entry name" value="HTH_8"/>
    <property type="match status" value="1"/>
</dbReference>
<evidence type="ECO:0000256" key="1">
    <source>
        <dbReference type="ARBA" id="ARBA00022553"/>
    </source>
</evidence>
<dbReference type="InterPro" id="IPR058031">
    <property type="entry name" value="AAA_lid_NorR"/>
</dbReference>
<dbReference type="InterPro" id="IPR002197">
    <property type="entry name" value="HTH_Fis"/>
</dbReference>
<dbReference type="Gene3D" id="3.40.50.300">
    <property type="entry name" value="P-loop containing nucleotide triphosphate hydrolases"/>
    <property type="match status" value="1"/>
</dbReference>
<dbReference type="InterPro" id="IPR001789">
    <property type="entry name" value="Sig_transdc_resp-reg_receiver"/>
</dbReference>
<evidence type="ECO:0000256" key="4">
    <source>
        <dbReference type="ARBA" id="ARBA00023015"/>
    </source>
</evidence>
<keyword evidence="11" id="KW-1185">Reference proteome</keyword>
<dbReference type="PROSITE" id="PS00676">
    <property type="entry name" value="SIGMA54_INTERACT_2"/>
    <property type="match status" value="1"/>
</dbReference>
<sequence length="451" mass="50971">MIASNIVLTDDDAGITGIYGKILEKEGYTVHTANDGEEGLNLIETYDCDLIITDMYMPKMGGLEFISRIRQINKEIPIIVITGEGSIENAVKAVKLGAFSYIQKPLDVEQFVIEVKKATSIATIDKQNRYMKETLTIAADSFIGDSPGIKIIKDKINIISKIDSNVLILGESGTGKELVAQSIHDNSSRKDNLIVKVNCAALSPTLLESELFGHEKGSFTGAIARKIGKFEIANGGTLFLDEIGEMNMDMQAKLLRVLQYKTFERVGGNIQISSNFRLIAATNKNLEEEISKGKFREDLYYRLNVIPLRIPPLRERKTDIKLLIDYFSKKFAAEFCKEPIVISDEIINKFLDYEWPGNIRELRNAIERLSVYSLNGEIIYDELPSRISKKEDLKINLNNNLSEAKGIFEKDYIRKSLEMNNWNVSKTAELLSLTRKSLYEKINKYHLKSNE</sequence>
<dbReference type="Gene3D" id="1.10.8.60">
    <property type="match status" value="1"/>
</dbReference>
<dbReference type="InterPro" id="IPR003593">
    <property type="entry name" value="AAA+_ATPase"/>
</dbReference>
<keyword evidence="1 7" id="KW-0597">Phosphoprotein</keyword>
<dbReference type="InterPro" id="IPR002078">
    <property type="entry name" value="Sigma_54_int"/>
</dbReference>
<keyword evidence="3" id="KW-0067">ATP-binding</keyword>
<dbReference type="Gene3D" id="3.40.50.2300">
    <property type="match status" value="1"/>
</dbReference>
<dbReference type="GO" id="GO:0043565">
    <property type="term" value="F:sequence-specific DNA binding"/>
    <property type="evidence" value="ECO:0007669"/>
    <property type="project" value="InterPro"/>
</dbReference>
<organism evidence="10 11">
    <name type="scientific">Dethiosulfatibacter aminovorans DSM 17477</name>
    <dbReference type="NCBI Taxonomy" id="1121476"/>
    <lineage>
        <taxon>Bacteria</taxon>
        <taxon>Bacillati</taxon>
        <taxon>Bacillota</taxon>
        <taxon>Tissierellia</taxon>
        <taxon>Dethiosulfatibacter</taxon>
    </lineage>
</organism>
<dbReference type="PANTHER" id="PTHR32071">
    <property type="entry name" value="TRANSCRIPTIONAL REGULATORY PROTEIN"/>
    <property type="match status" value="1"/>
</dbReference>
<dbReference type="STRING" id="1121476.SAMN02745751_00240"/>
<dbReference type="FunFam" id="3.40.50.300:FF:000006">
    <property type="entry name" value="DNA-binding transcriptional regulator NtrC"/>
    <property type="match status" value="1"/>
</dbReference>
<dbReference type="AlphaFoldDB" id="A0A1M6AT91"/>
<evidence type="ECO:0000259" key="8">
    <source>
        <dbReference type="PROSITE" id="PS50045"/>
    </source>
</evidence>
<evidence type="ECO:0000256" key="7">
    <source>
        <dbReference type="PROSITE-ProRule" id="PRU00169"/>
    </source>
</evidence>
<dbReference type="GO" id="GO:0005524">
    <property type="term" value="F:ATP binding"/>
    <property type="evidence" value="ECO:0007669"/>
    <property type="project" value="UniProtKB-KW"/>
</dbReference>
<dbReference type="SMART" id="SM00448">
    <property type="entry name" value="REC"/>
    <property type="match status" value="1"/>
</dbReference>
<evidence type="ECO:0000256" key="6">
    <source>
        <dbReference type="ARBA" id="ARBA00023163"/>
    </source>
</evidence>
<gene>
    <name evidence="10" type="ORF">SAMN02745751_00240</name>
</gene>
<accession>A0A1M6AT91</accession>
<dbReference type="InterPro" id="IPR011006">
    <property type="entry name" value="CheY-like_superfamily"/>
</dbReference>
<dbReference type="EMBL" id="FQZL01000004">
    <property type="protein sequence ID" value="SHI39680.1"/>
    <property type="molecule type" value="Genomic_DNA"/>
</dbReference>
<dbReference type="PANTHER" id="PTHR32071:SF17">
    <property type="entry name" value="TRANSCRIPTIONAL REGULATOR (NTRC FAMILY)"/>
    <property type="match status" value="1"/>
</dbReference>